<evidence type="ECO:0000313" key="2">
    <source>
        <dbReference type="Proteomes" id="UP000003107"/>
    </source>
</evidence>
<dbReference type="EMBL" id="ACVQ01000005">
    <property type="protein sequence ID" value="EET80731.1"/>
    <property type="molecule type" value="Genomic_DNA"/>
</dbReference>
<organism evidence="1 2">
    <name type="scientific">Campylobacter showae RM3277</name>
    <dbReference type="NCBI Taxonomy" id="553219"/>
    <lineage>
        <taxon>Bacteria</taxon>
        <taxon>Pseudomonadati</taxon>
        <taxon>Campylobacterota</taxon>
        <taxon>Epsilonproteobacteria</taxon>
        <taxon>Campylobacterales</taxon>
        <taxon>Campylobacteraceae</taxon>
        <taxon>Campylobacter</taxon>
    </lineage>
</organism>
<keyword evidence="2" id="KW-1185">Reference proteome</keyword>
<sequence>MENYTLILRAGVLTLLKGLNLNLTAAASNLSDKTRALMM</sequence>
<dbReference type="STRING" id="553219.CAMSH0001_1880"/>
<accession>C6RDG4</accession>
<dbReference type="AlphaFoldDB" id="C6RDG4"/>
<dbReference type="Proteomes" id="UP000003107">
    <property type="component" value="Unassembled WGS sequence"/>
</dbReference>
<evidence type="ECO:0000313" key="1">
    <source>
        <dbReference type="EMBL" id="EET80731.1"/>
    </source>
</evidence>
<comment type="caution">
    <text evidence="1">The sequence shown here is derived from an EMBL/GenBank/DDBJ whole genome shotgun (WGS) entry which is preliminary data.</text>
</comment>
<gene>
    <name evidence="1" type="ORF">CAMSH0001_1880</name>
</gene>
<reference evidence="1 2" key="1">
    <citation type="submission" date="2009-07" db="EMBL/GenBank/DDBJ databases">
        <authorList>
            <person name="Madupu R."/>
            <person name="Sebastian Y."/>
            <person name="Durkin A.S."/>
            <person name="Torralba M."/>
            <person name="Methe B."/>
            <person name="Sutton G.G."/>
            <person name="Strausberg R.L."/>
            <person name="Nelson K.E."/>
        </authorList>
    </citation>
    <scope>NUCLEOTIDE SEQUENCE [LARGE SCALE GENOMIC DNA]</scope>
    <source>
        <strain evidence="1 2">RM3277</strain>
    </source>
</reference>
<protein>
    <submittedName>
        <fullName evidence="1">Uncharacterized protein</fullName>
    </submittedName>
</protein>
<name>C6RDG4_9BACT</name>
<proteinExistence type="predicted"/>